<dbReference type="AlphaFoldDB" id="A0A2Z4Y5L5"/>
<dbReference type="KEGG" id="schv:BRCON_1730"/>
<reference evidence="1 2" key="1">
    <citation type="submission" date="2018-05" db="EMBL/GenBank/DDBJ databases">
        <title>A metagenomic window into the 2 km-deep terrestrial subsurface aquifer revealed taxonomically and functionally diverse microbial community comprising novel uncultured bacterial lineages.</title>
        <authorList>
            <person name="Kadnikov V.V."/>
            <person name="Mardanov A.V."/>
            <person name="Beletsky A.V."/>
            <person name="Banks D."/>
            <person name="Pimenov N.V."/>
            <person name="Frank Y.A."/>
            <person name="Karnachuk O.V."/>
            <person name="Ravin N.V."/>
        </authorList>
    </citation>
    <scope>NUCLEOTIDE SEQUENCE [LARGE SCALE GENOMIC DNA]</scope>
    <source>
        <strain evidence="1">BY</strain>
    </source>
</reference>
<protein>
    <submittedName>
        <fullName evidence="1">Uncharacterized protein</fullName>
    </submittedName>
</protein>
<evidence type="ECO:0000313" key="1">
    <source>
        <dbReference type="EMBL" id="AXA36507.1"/>
    </source>
</evidence>
<proteinExistence type="predicted"/>
<sequence>MVVAPYLMSFLDPNGHVWSAAVFVGTEVSRIHYSKSPCMFDDAFLA</sequence>
<name>A0A2Z4Y5L5_SUMC1</name>
<dbReference type="Proteomes" id="UP000262583">
    <property type="component" value="Chromosome"/>
</dbReference>
<gene>
    <name evidence="1" type="ORF">BRCON_1730</name>
</gene>
<dbReference type="EMBL" id="CP030759">
    <property type="protein sequence ID" value="AXA36507.1"/>
    <property type="molecule type" value="Genomic_DNA"/>
</dbReference>
<evidence type="ECO:0000313" key="2">
    <source>
        <dbReference type="Proteomes" id="UP000262583"/>
    </source>
</evidence>
<accession>A0A2Z4Y5L5</accession>
<organism evidence="1 2">
    <name type="scientific">Sumerlaea chitinivorans</name>
    <dbReference type="NCBI Taxonomy" id="2250252"/>
    <lineage>
        <taxon>Bacteria</taxon>
        <taxon>Candidatus Sumerlaeota</taxon>
        <taxon>Candidatus Sumerlaeia</taxon>
        <taxon>Candidatus Sumerlaeales</taxon>
        <taxon>Candidatus Sumerlaeaceae</taxon>
        <taxon>Candidatus Sumerlaea</taxon>
    </lineage>
</organism>